<dbReference type="AlphaFoldDB" id="A4SSJ5"/>
<proteinExistence type="predicted"/>
<name>A4SSJ5_AERS4</name>
<dbReference type="Proteomes" id="UP000000225">
    <property type="component" value="Chromosome"/>
</dbReference>
<gene>
    <name evidence="1" type="ordered locus">ASA_3914</name>
</gene>
<dbReference type="EMBL" id="CP000644">
    <property type="protein sequence ID" value="ABO91867.1"/>
    <property type="molecule type" value="Genomic_DNA"/>
</dbReference>
<accession>A4SSJ5</accession>
<dbReference type="HOGENOM" id="CLU_2140541_0_0_6"/>
<evidence type="ECO:0000313" key="2">
    <source>
        <dbReference type="Proteomes" id="UP000000225"/>
    </source>
</evidence>
<reference evidence="2" key="1">
    <citation type="journal article" date="2008" name="BMC Genomics">
        <title>The genome of Aeromonas salmonicida subsp. salmonicida A449: insights into the evolution of a fish pathogen.</title>
        <authorList>
            <person name="Reith M.E."/>
            <person name="Singh R.K."/>
            <person name="Curtis B."/>
            <person name="Boyd J.M."/>
            <person name="Bouevitch A."/>
            <person name="Kimball J."/>
            <person name="Munholland J."/>
            <person name="Murphy C."/>
            <person name="Sarty D."/>
            <person name="Williams J."/>
            <person name="Nash J.H."/>
            <person name="Johnson S.C."/>
            <person name="Brown L.L."/>
        </authorList>
    </citation>
    <scope>NUCLEOTIDE SEQUENCE [LARGE SCALE GENOMIC DNA]</scope>
    <source>
        <strain evidence="2">A449</strain>
    </source>
</reference>
<protein>
    <submittedName>
        <fullName evidence="1">Uncharacterized protein</fullName>
    </submittedName>
</protein>
<sequence>MFTLQCFTHDESCQYPHNLPLIYSPREPSGCLPALPGSHGADSLCPPNLIYASAYSLIVQTPLTGLGIPARLLTTKSTASINLTFANTGSKHLIYIEKFHDESHTYTQTPAS</sequence>
<evidence type="ECO:0000313" key="1">
    <source>
        <dbReference type="EMBL" id="ABO91867.1"/>
    </source>
</evidence>
<dbReference type="KEGG" id="asa:ASA_3914"/>
<organism evidence="1 2">
    <name type="scientific">Aeromonas salmonicida (strain A449)</name>
    <dbReference type="NCBI Taxonomy" id="382245"/>
    <lineage>
        <taxon>Bacteria</taxon>
        <taxon>Pseudomonadati</taxon>
        <taxon>Pseudomonadota</taxon>
        <taxon>Gammaproteobacteria</taxon>
        <taxon>Aeromonadales</taxon>
        <taxon>Aeromonadaceae</taxon>
        <taxon>Aeromonas</taxon>
    </lineage>
</organism>